<evidence type="ECO:0000256" key="3">
    <source>
        <dbReference type="ARBA" id="ARBA00018706"/>
    </source>
</evidence>
<feature type="region of interest" description="Disordered" evidence="10">
    <location>
        <begin position="136"/>
        <end position="157"/>
    </location>
</feature>
<evidence type="ECO:0000256" key="1">
    <source>
        <dbReference type="ARBA" id="ARBA00003798"/>
    </source>
</evidence>
<dbReference type="Gene3D" id="3.40.50.300">
    <property type="entry name" value="P-loop containing nucleotide triphosphate hydrolases"/>
    <property type="match status" value="1"/>
</dbReference>
<accession>A0ABR1KFY2</accession>
<dbReference type="Proteomes" id="UP001363622">
    <property type="component" value="Unassembled WGS sequence"/>
</dbReference>
<evidence type="ECO:0000256" key="4">
    <source>
        <dbReference type="ARBA" id="ARBA00019824"/>
    </source>
</evidence>
<dbReference type="Gene3D" id="2.40.30.330">
    <property type="entry name" value="Pre-mRNA cleavage complex subunit Clp1, C-terminal domain"/>
    <property type="match status" value="1"/>
</dbReference>
<feature type="domain" description="Clp1 C-terminal" evidence="11">
    <location>
        <begin position="376"/>
        <end position="536"/>
    </location>
</feature>
<keyword evidence="7 9" id="KW-0067">ATP-binding</keyword>
<keyword evidence="15" id="KW-1185">Reference proteome</keyword>
<evidence type="ECO:0000259" key="12">
    <source>
        <dbReference type="Pfam" id="PF16573"/>
    </source>
</evidence>
<sequence>MASLPGLTLPGLSLTPNPSSTPGSAAPAAPGTTPSGEPRTIALSPKTEFRFEVSHSSTLSIKLTNGTAELFGTELACNAKEPYIFRGYKGAVYTWHGCRLQVEGETESEYVAEETPMVEYANVGFAIEAMRSRVEAADNQQRGRTTSSLDKPMGPRVLVVGPDNAGKTSLVKILTAYAVKMGRQPIAVNLDPRQGMLTVPGALSAAAMASILDVEEGWGSSPINGPSPVPVKMPLVYHYGLGAPDDNARMYRGLVTRMALAVTSRMSEDDEARRAGCVVDTPGALSVDKKGVYEHIQHIVSEFSVTTILVLGSERLYSDLSRRFAKPTSPISTDEPLTVLRLDKSGGCVDRDPAFSKAQRQTQIRSYFFGHGPTTLSPHTHRVDYAALPLWKVVDEGAARQSRALAASLLPGGVDDAASDMTPIAPAPSAPSAPAGKPLQQQQQQQQQQKQQPGPAPLGTLFERVRPSLQLVNALVAVTVAEPGEASSSQERLRDASVLGYVYVADVDEAKGQVRVLAPMGGTVPSRAMVVGSWPEDAVGLVG</sequence>
<feature type="compositionally biased region" description="Polar residues" evidence="10">
    <location>
        <begin position="138"/>
        <end position="149"/>
    </location>
</feature>
<evidence type="ECO:0000256" key="9">
    <source>
        <dbReference type="HAMAP-Rule" id="MF_03035"/>
    </source>
</evidence>
<dbReference type="InterPro" id="IPR038239">
    <property type="entry name" value="Clp1_N_sf"/>
</dbReference>
<dbReference type="InterPro" id="IPR010655">
    <property type="entry name" value="Clp1_C"/>
</dbReference>
<comment type="function">
    <text evidence="9">Required for endonucleolytic cleavage during polyadenylation-dependent pre-mRNA 3'-end formation.</text>
</comment>
<dbReference type="InterPro" id="IPR032324">
    <property type="entry name" value="Clp1_N"/>
</dbReference>
<protein>
    <recommendedName>
        <fullName evidence="4">Polynucleotide 5'-hydroxyl-kinase GRC3</fullName>
    </recommendedName>
    <alternativeName>
        <fullName evidence="3">Polynucleotide 5'-hydroxyl-kinase grc3</fullName>
    </alternativeName>
</protein>
<keyword evidence="6 9" id="KW-0547">Nucleotide-binding</keyword>
<comment type="function">
    <text evidence="1">Polynucleotide 5'-kinase involved in rRNA processing.</text>
</comment>
<dbReference type="InterPro" id="IPR032319">
    <property type="entry name" value="CLP1_P"/>
</dbReference>
<evidence type="ECO:0000256" key="6">
    <source>
        <dbReference type="ARBA" id="ARBA00022741"/>
    </source>
</evidence>
<dbReference type="Pfam" id="PF06807">
    <property type="entry name" value="Clp1"/>
    <property type="match status" value="1"/>
</dbReference>
<dbReference type="InterPro" id="IPR045116">
    <property type="entry name" value="Clp1/Grc3"/>
</dbReference>
<dbReference type="Gene3D" id="2.60.120.1030">
    <property type="entry name" value="Clp1, DNA binding domain"/>
    <property type="match status" value="1"/>
</dbReference>
<evidence type="ECO:0000256" key="5">
    <source>
        <dbReference type="ARBA" id="ARBA00022664"/>
    </source>
</evidence>
<evidence type="ECO:0000256" key="2">
    <source>
        <dbReference type="ARBA" id="ARBA00004123"/>
    </source>
</evidence>
<evidence type="ECO:0000256" key="7">
    <source>
        <dbReference type="ARBA" id="ARBA00022840"/>
    </source>
</evidence>
<feature type="compositionally biased region" description="Low complexity" evidence="10">
    <location>
        <begin position="432"/>
        <end position="453"/>
    </location>
</feature>
<evidence type="ECO:0000313" key="15">
    <source>
        <dbReference type="Proteomes" id="UP001363622"/>
    </source>
</evidence>
<comment type="subunit">
    <text evidence="9">Component of a pre-mRNA cleavage factor complex. Interacts directly with PCF11.</text>
</comment>
<gene>
    <name evidence="9" type="primary">CLP1</name>
    <name evidence="14" type="ORF">IWZ03DRAFT_387732</name>
</gene>
<reference evidence="14 15" key="1">
    <citation type="submission" date="2024-04" db="EMBL/GenBank/DDBJ databases">
        <title>Phyllosticta paracitricarpa is synonymous to the EU quarantine fungus P. citricarpa based on phylogenomic analyses.</title>
        <authorList>
            <consortium name="Lawrence Berkeley National Laboratory"/>
            <person name="Van Ingen-Buijs V.A."/>
            <person name="Van Westerhoven A.C."/>
            <person name="Haridas S."/>
            <person name="Skiadas P."/>
            <person name="Martin F."/>
            <person name="Groenewald J.Z."/>
            <person name="Crous P.W."/>
            <person name="Seidl M.F."/>
        </authorList>
    </citation>
    <scope>NUCLEOTIDE SEQUENCE [LARGE SCALE GENOMIC DNA]</scope>
    <source>
        <strain evidence="14 15">CBS 123371</strain>
    </source>
</reference>
<dbReference type="HAMAP" id="MF_03035">
    <property type="entry name" value="Clp1"/>
    <property type="match status" value="1"/>
</dbReference>
<feature type="domain" description="Clp1 N-terminal" evidence="12">
    <location>
        <begin position="43"/>
        <end position="133"/>
    </location>
</feature>
<dbReference type="SUPFAM" id="SSF52540">
    <property type="entry name" value="P-loop containing nucleoside triphosphate hydrolases"/>
    <property type="match status" value="1"/>
</dbReference>
<feature type="compositionally biased region" description="Low complexity" evidence="10">
    <location>
        <begin position="1"/>
        <end position="36"/>
    </location>
</feature>
<feature type="binding site" evidence="9">
    <location>
        <position position="48"/>
    </location>
    <ligand>
        <name>ATP</name>
        <dbReference type="ChEBI" id="CHEBI:30616"/>
    </ligand>
</feature>
<evidence type="ECO:0000313" key="14">
    <source>
        <dbReference type="EMBL" id="KAK7510923.1"/>
    </source>
</evidence>
<dbReference type="InterPro" id="IPR028606">
    <property type="entry name" value="Clp1"/>
</dbReference>
<comment type="subcellular location">
    <subcellularLocation>
        <location evidence="2 9">Nucleus</location>
    </subcellularLocation>
</comment>
<keyword evidence="5 9" id="KW-0507">mRNA processing</keyword>
<feature type="binding site" evidence="9">
    <location>
        <begin position="164"/>
        <end position="169"/>
    </location>
    <ligand>
        <name>ATP</name>
        <dbReference type="ChEBI" id="CHEBI:30616"/>
    </ligand>
</feature>
<organism evidence="14 15">
    <name type="scientific">Phyllosticta citriasiana</name>
    <dbReference type="NCBI Taxonomy" id="595635"/>
    <lineage>
        <taxon>Eukaryota</taxon>
        <taxon>Fungi</taxon>
        <taxon>Dikarya</taxon>
        <taxon>Ascomycota</taxon>
        <taxon>Pezizomycotina</taxon>
        <taxon>Dothideomycetes</taxon>
        <taxon>Dothideomycetes incertae sedis</taxon>
        <taxon>Botryosphaeriales</taxon>
        <taxon>Phyllostictaceae</taxon>
        <taxon>Phyllosticta</taxon>
    </lineage>
</organism>
<dbReference type="Pfam" id="PF16573">
    <property type="entry name" value="CLP1_N"/>
    <property type="match status" value="1"/>
</dbReference>
<feature type="domain" description="Clp1 P-loop" evidence="13">
    <location>
        <begin position="161"/>
        <end position="369"/>
    </location>
</feature>
<dbReference type="EMBL" id="JBBPHU010000013">
    <property type="protein sequence ID" value="KAK7510923.1"/>
    <property type="molecule type" value="Genomic_DNA"/>
</dbReference>
<dbReference type="InterPro" id="IPR038238">
    <property type="entry name" value="Clp1_C_sf"/>
</dbReference>
<evidence type="ECO:0000259" key="13">
    <source>
        <dbReference type="Pfam" id="PF16575"/>
    </source>
</evidence>
<dbReference type="InterPro" id="IPR027417">
    <property type="entry name" value="P-loop_NTPase"/>
</dbReference>
<keyword evidence="8 9" id="KW-0539">Nucleus</keyword>
<dbReference type="PANTHER" id="PTHR12755:SF6">
    <property type="entry name" value="POLYRIBONUCLEOTIDE 5'-HYDROXYL-KINASE CLP1"/>
    <property type="match status" value="1"/>
</dbReference>
<evidence type="ECO:0000256" key="8">
    <source>
        <dbReference type="ARBA" id="ARBA00023242"/>
    </source>
</evidence>
<feature type="region of interest" description="Disordered" evidence="10">
    <location>
        <begin position="417"/>
        <end position="460"/>
    </location>
</feature>
<feature type="binding site" evidence="9">
    <location>
        <position position="89"/>
    </location>
    <ligand>
        <name>ATP</name>
        <dbReference type="ChEBI" id="CHEBI:30616"/>
    </ligand>
</feature>
<dbReference type="PANTHER" id="PTHR12755">
    <property type="entry name" value="CLEAVAGE/POLYADENYLATION FACTOR IA SUBUNIT CLP1P"/>
    <property type="match status" value="1"/>
</dbReference>
<name>A0ABR1KFY2_9PEZI</name>
<comment type="similarity">
    <text evidence="9">Belongs to the Clp1 family. Clp1 subfamily.</text>
</comment>
<dbReference type="Pfam" id="PF16575">
    <property type="entry name" value="CLP1_P"/>
    <property type="match status" value="1"/>
</dbReference>
<comment type="caution">
    <text evidence="14">The sequence shown here is derived from an EMBL/GenBank/DDBJ whole genome shotgun (WGS) entry which is preliminary data.</text>
</comment>
<feature type="region of interest" description="Disordered" evidence="10">
    <location>
        <begin position="1"/>
        <end position="38"/>
    </location>
</feature>
<proteinExistence type="inferred from homology"/>
<evidence type="ECO:0000259" key="11">
    <source>
        <dbReference type="Pfam" id="PF06807"/>
    </source>
</evidence>
<evidence type="ECO:0000256" key="10">
    <source>
        <dbReference type="SAM" id="MobiDB-lite"/>
    </source>
</evidence>